<dbReference type="InterPro" id="IPR005135">
    <property type="entry name" value="Endo/exonuclease/phosphatase"/>
</dbReference>
<evidence type="ECO:0000259" key="3">
    <source>
        <dbReference type="PROSITE" id="PS50878"/>
    </source>
</evidence>
<gene>
    <name evidence="4" type="ORF">NLI96_g12277</name>
</gene>
<reference evidence="4" key="1">
    <citation type="submission" date="2022-07" db="EMBL/GenBank/DDBJ databases">
        <title>Genome Sequence of Physisporinus lineatus.</title>
        <authorList>
            <person name="Buettner E."/>
        </authorList>
    </citation>
    <scope>NUCLEOTIDE SEQUENCE</scope>
    <source>
        <strain evidence="4">VT162</strain>
    </source>
</reference>
<keyword evidence="5" id="KW-1185">Reference proteome</keyword>
<evidence type="ECO:0000256" key="2">
    <source>
        <dbReference type="SAM" id="MobiDB-lite"/>
    </source>
</evidence>
<feature type="domain" description="Reverse transcriptase" evidence="3">
    <location>
        <begin position="528"/>
        <end position="823"/>
    </location>
</feature>
<feature type="compositionally biased region" description="Basic and acidic residues" evidence="2">
    <location>
        <begin position="941"/>
        <end position="957"/>
    </location>
</feature>
<dbReference type="PROSITE" id="PS50878">
    <property type="entry name" value="RT_POL"/>
    <property type="match status" value="1"/>
</dbReference>
<dbReference type="Gene3D" id="3.60.10.10">
    <property type="entry name" value="Endonuclease/exonuclease/phosphatase"/>
    <property type="match status" value="1"/>
</dbReference>
<evidence type="ECO:0000313" key="5">
    <source>
        <dbReference type="Proteomes" id="UP001212997"/>
    </source>
</evidence>
<dbReference type="Proteomes" id="UP001212997">
    <property type="component" value="Unassembled WGS sequence"/>
</dbReference>
<dbReference type="InterPro" id="IPR000477">
    <property type="entry name" value="RT_dom"/>
</dbReference>
<dbReference type="SUPFAM" id="SSF56672">
    <property type="entry name" value="DNA/RNA polymerases"/>
    <property type="match status" value="1"/>
</dbReference>
<dbReference type="PANTHER" id="PTHR19446">
    <property type="entry name" value="REVERSE TRANSCRIPTASES"/>
    <property type="match status" value="1"/>
</dbReference>
<dbReference type="AlphaFoldDB" id="A0AAD5URK7"/>
<evidence type="ECO:0000313" key="4">
    <source>
        <dbReference type="EMBL" id="KAJ3474750.1"/>
    </source>
</evidence>
<name>A0AAD5URK7_9APHY</name>
<dbReference type="Pfam" id="PF00078">
    <property type="entry name" value="RVT_1"/>
    <property type="match status" value="1"/>
</dbReference>
<feature type="compositionally biased region" description="Basic and acidic residues" evidence="2">
    <location>
        <begin position="978"/>
        <end position="989"/>
    </location>
</feature>
<dbReference type="Pfam" id="PF03372">
    <property type="entry name" value="Exo_endo_phos"/>
    <property type="match status" value="1"/>
</dbReference>
<accession>A0AAD5URK7</accession>
<dbReference type="CDD" id="cd01650">
    <property type="entry name" value="RT_nLTR_like"/>
    <property type="match status" value="1"/>
</dbReference>
<dbReference type="SUPFAM" id="SSF56219">
    <property type="entry name" value="DNase I-like"/>
    <property type="match status" value="1"/>
</dbReference>
<dbReference type="InterPro" id="IPR043502">
    <property type="entry name" value="DNA/RNA_pol_sf"/>
</dbReference>
<sequence>MKGRNSSNDASEVSKWTKISQTMTEMRIGVLALQETHLDERHLQSIERLYGRKLKVFNTSDPRDPTRAKGVAIVLNKHRTNTEGVTCEAIIPGRAMRMVHPWHKDLTLHILAVYAPNEPAENAGFWNKILEIWVERRYRRPDVILGDFNVVTDQIDRIPQSTTRNCAQYALTNLVRHFGLKDGWRELNPTAKTFTFRDSRGQSRLDRIYTTNSIFKASGSWNIVETSVPTDHKMTIAEVISRQSPFIGRGRWTMPDHAIEDTEIWNFIQKKGLELENNIEASLDARTEGNNPQTLYESFKNQITEFTREKLKKKIPKKRKEIENLEKQIENLANDPSFSTDGILQQRSIELQNKLKGIKLAESEFRTKMGATRYKLEGEMINKYWTNLNKEKKPRDIIYILRDSNANASEAKTSKAMAELGKTFFDNLQLSGIDPDEDRTARENTMKNQLKNIETKLSDESQNAMNRHISESEIETAIMSMENGKATGLDGIPYELWKRLMLTHTKLKDTKRKAVNIKKILGRVFNDIATHGTHEDSNFADGWICPIFKKKDRAEITNYRPITLLNTDYKILTKCLANRLAKHAPAIINADQAGFIKERSIFDQVKLAKLMIDYAEATEHDGLIVALDQEKAYDRIRHDYLWNTLKKFGIPPFFITLVQNLYKNAKSTVIINGVKSTFFRILRGVRQGDPLSCLLFNLAIEPLAESLRSSGLTGYQIPGYAGRLITKLFADDTTVYLNKEDNINDLFPFLEKWCEASGAKFNTEKTEIIPIGTKTYREEILKNRSPGGRDDAWNREREIPASINIAKEGEPTRILGAWIGNNVNQDSIWNKTIEKVEKELTRWKKGSPTFQGKRHIIQMVVGGITQYLSKVQGMPKHTEKRLIRIIKNFIWDEKKAPVSMDMITQRIERGGLGILDLQARNEAIQLTWLKAYLNLTPTRPTKNDQGRTDYEVTREPNDTAPTPKPKELRMQKMQGRQDQTRMRRHEEMHGNGSTHNKFPSAHVEPLPQPTTRQPLPTKGITVPE</sequence>
<feature type="coiled-coil region" evidence="1">
    <location>
        <begin position="308"/>
        <end position="335"/>
    </location>
</feature>
<protein>
    <recommendedName>
        <fullName evidence="3">Reverse transcriptase domain-containing protein</fullName>
    </recommendedName>
</protein>
<keyword evidence="1" id="KW-0175">Coiled coil</keyword>
<dbReference type="InterPro" id="IPR036691">
    <property type="entry name" value="Endo/exonu/phosph_ase_sf"/>
</dbReference>
<feature type="region of interest" description="Disordered" evidence="2">
    <location>
        <begin position="937"/>
        <end position="1024"/>
    </location>
</feature>
<proteinExistence type="predicted"/>
<comment type="caution">
    <text evidence="4">The sequence shown here is derived from an EMBL/GenBank/DDBJ whole genome shotgun (WGS) entry which is preliminary data.</text>
</comment>
<dbReference type="GO" id="GO:0003824">
    <property type="term" value="F:catalytic activity"/>
    <property type="evidence" value="ECO:0007669"/>
    <property type="project" value="InterPro"/>
</dbReference>
<organism evidence="4 5">
    <name type="scientific">Meripilus lineatus</name>
    <dbReference type="NCBI Taxonomy" id="2056292"/>
    <lineage>
        <taxon>Eukaryota</taxon>
        <taxon>Fungi</taxon>
        <taxon>Dikarya</taxon>
        <taxon>Basidiomycota</taxon>
        <taxon>Agaricomycotina</taxon>
        <taxon>Agaricomycetes</taxon>
        <taxon>Polyporales</taxon>
        <taxon>Meripilaceae</taxon>
        <taxon>Meripilus</taxon>
    </lineage>
</organism>
<dbReference type="EMBL" id="JANAWD010000990">
    <property type="protein sequence ID" value="KAJ3474750.1"/>
    <property type="molecule type" value="Genomic_DNA"/>
</dbReference>
<evidence type="ECO:0000256" key="1">
    <source>
        <dbReference type="SAM" id="Coils"/>
    </source>
</evidence>